<name>A0ABX0K193_9PROT</name>
<evidence type="ECO:0000256" key="1">
    <source>
        <dbReference type="ARBA" id="ARBA00009387"/>
    </source>
</evidence>
<organism evidence="3 4">
    <name type="scientific">Acetobacter conturbans</name>
    <dbReference type="NCBI Taxonomy" id="1737472"/>
    <lineage>
        <taxon>Bacteria</taxon>
        <taxon>Pseudomonadati</taxon>
        <taxon>Pseudomonadota</taxon>
        <taxon>Alphaproteobacteria</taxon>
        <taxon>Acetobacterales</taxon>
        <taxon>Acetobacteraceae</taxon>
        <taxon>Acetobacter</taxon>
    </lineage>
</organism>
<dbReference type="InterPro" id="IPR008258">
    <property type="entry name" value="Transglycosylase_SLT_dom_1"/>
</dbReference>
<evidence type="ECO:0000313" key="4">
    <source>
        <dbReference type="Proteomes" id="UP000631653"/>
    </source>
</evidence>
<dbReference type="Gene3D" id="1.10.530.10">
    <property type="match status" value="1"/>
</dbReference>
<evidence type="ECO:0000313" key="3">
    <source>
        <dbReference type="EMBL" id="NHN89506.1"/>
    </source>
</evidence>
<dbReference type="Proteomes" id="UP000631653">
    <property type="component" value="Unassembled WGS sequence"/>
</dbReference>
<comment type="caution">
    <text evidence="3">The sequence shown here is derived from an EMBL/GenBank/DDBJ whole genome shotgun (WGS) entry which is preliminary data.</text>
</comment>
<dbReference type="EMBL" id="WOSY01000013">
    <property type="protein sequence ID" value="NHN89506.1"/>
    <property type="molecule type" value="Genomic_DNA"/>
</dbReference>
<comment type="similarity">
    <text evidence="1">Belongs to the virb1 family.</text>
</comment>
<feature type="domain" description="Transglycosylase SLT" evidence="2">
    <location>
        <begin position="46"/>
        <end position="85"/>
    </location>
</feature>
<dbReference type="SUPFAM" id="SSF53955">
    <property type="entry name" value="Lysozyme-like"/>
    <property type="match status" value="1"/>
</dbReference>
<proteinExistence type="inferred from homology"/>
<gene>
    <name evidence="3" type="ORF">GOB81_12870</name>
</gene>
<dbReference type="InterPro" id="IPR023346">
    <property type="entry name" value="Lysozyme-like_dom_sf"/>
</dbReference>
<accession>A0ABX0K193</accession>
<protein>
    <submittedName>
        <fullName evidence="3">Transglycosylase SLT domain-containing protein</fullName>
    </submittedName>
</protein>
<dbReference type="Pfam" id="PF01464">
    <property type="entry name" value="SLT"/>
    <property type="match status" value="1"/>
</dbReference>
<evidence type="ECO:0000259" key="2">
    <source>
        <dbReference type="Pfam" id="PF01464"/>
    </source>
</evidence>
<reference evidence="3 4" key="1">
    <citation type="journal article" date="2020" name="Int. J. Syst. Evol. Microbiol.">
        <title>Novel acetic acid bacteria from cider fermentations: Acetobacter conturbans sp. nov. and Acetobacter fallax sp. nov.</title>
        <authorList>
            <person name="Sombolestani A.S."/>
            <person name="Cleenwerck I."/>
            <person name="Cnockaert M."/>
            <person name="Borremans W."/>
            <person name="Wieme A.D."/>
            <person name="De Vuyst L."/>
            <person name="Vandamme P."/>
        </authorList>
    </citation>
    <scope>NUCLEOTIDE SEQUENCE [LARGE SCALE GENOMIC DNA]</scope>
    <source>
        <strain evidence="3 4">LMG 1627</strain>
    </source>
</reference>
<sequence>MRPQQGPPSALEFRLNEARGGALRQSHMLLHAGLCPRSYLHPERNAAASPMGAMGLMQIMPKTRNDLRRKWDVVTDPHTTLIAGAV</sequence>
<keyword evidence="4" id="KW-1185">Reference proteome</keyword>